<dbReference type="GO" id="GO:0005737">
    <property type="term" value="C:cytoplasm"/>
    <property type="evidence" value="ECO:0007669"/>
    <property type="project" value="UniProtKB-SubCell"/>
</dbReference>
<dbReference type="InterPro" id="IPR002937">
    <property type="entry name" value="Amino_oxidase"/>
</dbReference>
<dbReference type="EMBL" id="FRBL01000013">
    <property type="protein sequence ID" value="SHM89624.1"/>
    <property type="molecule type" value="Genomic_DNA"/>
</dbReference>
<dbReference type="EC" id="1.3.3.15" evidence="6"/>
<evidence type="ECO:0000256" key="3">
    <source>
        <dbReference type="ARBA" id="ARBA00022827"/>
    </source>
</evidence>
<comment type="catalytic activity">
    <reaction evidence="6">
        <text>coproporphyrinogen III + 3 O2 = coproporphyrin III + 3 H2O2</text>
        <dbReference type="Rhea" id="RHEA:43436"/>
        <dbReference type="ChEBI" id="CHEBI:15379"/>
        <dbReference type="ChEBI" id="CHEBI:16240"/>
        <dbReference type="ChEBI" id="CHEBI:57309"/>
        <dbReference type="ChEBI" id="CHEBI:131725"/>
        <dbReference type="EC" id="1.3.3.15"/>
    </reaction>
</comment>
<name>A0A1M7MFK0_9BACT</name>
<dbReference type="NCBIfam" id="TIGR00562">
    <property type="entry name" value="proto_IX_ox"/>
    <property type="match status" value="1"/>
</dbReference>
<dbReference type="PANTHER" id="PTHR42923:SF3">
    <property type="entry name" value="PROTOPORPHYRINOGEN OXIDASE"/>
    <property type="match status" value="1"/>
</dbReference>
<comment type="pathway">
    <text evidence="6">Porphyrin-containing compound metabolism; protoheme biosynthesis.</text>
</comment>
<keyword evidence="2 6" id="KW-0285">Flavoprotein</keyword>
<gene>
    <name evidence="8" type="ORF">SAMN05444266_11335</name>
</gene>
<comment type="similarity">
    <text evidence="6">Belongs to the protoporphyrinogen/coproporphyrinogen oxidase family. Coproporphyrinogen III oxidase subfamily.</text>
</comment>
<evidence type="ECO:0000256" key="4">
    <source>
        <dbReference type="ARBA" id="ARBA00023002"/>
    </source>
</evidence>
<comment type="cofactor">
    <cofactor evidence="1 6">
        <name>FAD</name>
        <dbReference type="ChEBI" id="CHEBI:57692"/>
    </cofactor>
</comment>
<evidence type="ECO:0000256" key="2">
    <source>
        <dbReference type="ARBA" id="ARBA00022630"/>
    </source>
</evidence>
<accession>A0A1M7MFK0</accession>
<keyword evidence="5 6" id="KW-0350">Heme biosynthesis</keyword>
<evidence type="ECO:0000256" key="5">
    <source>
        <dbReference type="ARBA" id="ARBA00023133"/>
    </source>
</evidence>
<dbReference type="Pfam" id="PF01593">
    <property type="entry name" value="Amino_oxidase"/>
    <property type="match status" value="1"/>
</dbReference>
<proteinExistence type="inferred from homology"/>
<dbReference type="Gene3D" id="3.90.660.20">
    <property type="entry name" value="Protoporphyrinogen oxidase, mitochondrial, domain 2"/>
    <property type="match status" value="1"/>
</dbReference>
<dbReference type="AlphaFoldDB" id="A0A1M7MFK0"/>
<keyword evidence="3 6" id="KW-0274">FAD</keyword>
<dbReference type="Gene3D" id="3.50.50.60">
    <property type="entry name" value="FAD/NAD(P)-binding domain"/>
    <property type="match status" value="1"/>
</dbReference>
<evidence type="ECO:0000259" key="7">
    <source>
        <dbReference type="Pfam" id="PF01593"/>
    </source>
</evidence>
<keyword evidence="6" id="KW-0963">Cytoplasm</keyword>
<dbReference type="GO" id="GO:0004729">
    <property type="term" value="F:oxygen-dependent protoporphyrinogen oxidase activity"/>
    <property type="evidence" value="ECO:0007669"/>
    <property type="project" value="UniProtKB-UniRule"/>
</dbReference>
<dbReference type="InterPro" id="IPR036188">
    <property type="entry name" value="FAD/NAD-bd_sf"/>
</dbReference>
<keyword evidence="4 6" id="KW-0560">Oxidoreductase</keyword>
<comment type="function">
    <text evidence="6">Involved in coproporphyrin-dependent heme b biosynthesis. Catalyzes the oxidation of coproporphyrinogen III to coproporphyrin III.</text>
</comment>
<dbReference type="InterPro" id="IPR004572">
    <property type="entry name" value="Protoporphyrinogen_oxidase"/>
</dbReference>
<evidence type="ECO:0000313" key="9">
    <source>
        <dbReference type="Proteomes" id="UP000184420"/>
    </source>
</evidence>
<dbReference type="GO" id="GO:0006783">
    <property type="term" value="P:heme biosynthetic process"/>
    <property type="evidence" value="ECO:0007669"/>
    <property type="project" value="UniProtKB-UniRule"/>
</dbReference>
<dbReference type="SUPFAM" id="SSF54373">
    <property type="entry name" value="FAD-linked reductases, C-terminal domain"/>
    <property type="match status" value="1"/>
</dbReference>
<dbReference type="RefSeq" id="WP_073087287.1">
    <property type="nucleotide sequence ID" value="NZ_FRBL01000013.1"/>
</dbReference>
<evidence type="ECO:0000313" key="8">
    <source>
        <dbReference type="EMBL" id="SHM89624.1"/>
    </source>
</evidence>
<dbReference type="UniPathway" id="UPA00252"/>
<keyword evidence="9" id="KW-1185">Reference proteome</keyword>
<dbReference type="STRING" id="1419482.SAMN05444266_11335"/>
<evidence type="ECO:0000256" key="1">
    <source>
        <dbReference type="ARBA" id="ARBA00001974"/>
    </source>
</evidence>
<organism evidence="8 9">
    <name type="scientific">Chitinophaga jiangningensis</name>
    <dbReference type="NCBI Taxonomy" id="1419482"/>
    <lineage>
        <taxon>Bacteria</taxon>
        <taxon>Pseudomonadati</taxon>
        <taxon>Bacteroidota</taxon>
        <taxon>Chitinophagia</taxon>
        <taxon>Chitinophagales</taxon>
        <taxon>Chitinophagaceae</taxon>
        <taxon>Chitinophaga</taxon>
    </lineage>
</organism>
<reference evidence="8 9" key="1">
    <citation type="submission" date="2016-11" db="EMBL/GenBank/DDBJ databases">
        <authorList>
            <person name="Jaros S."/>
            <person name="Januszkiewicz K."/>
            <person name="Wedrychowicz H."/>
        </authorList>
    </citation>
    <scope>NUCLEOTIDE SEQUENCE [LARGE SCALE GENOMIC DNA]</scope>
    <source>
        <strain evidence="8 9">DSM 27406</strain>
    </source>
</reference>
<feature type="domain" description="Amine oxidase" evidence="7">
    <location>
        <begin position="13"/>
        <end position="429"/>
    </location>
</feature>
<comment type="subcellular location">
    <subcellularLocation>
        <location evidence="6">Cytoplasm</location>
    </subcellularLocation>
</comment>
<dbReference type="InterPro" id="IPR050464">
    <property type="entry name" value="Zeta_carotene_desat/Oxidored"/>
</dbReference>
<dbReference type="OrthoDB" id="9805195at2"/>
<dbReference type="Proteomes" id="UP000184420">
    <property type="component" value="Unassembled WGS sequence"/>
</dbReference>
<dbReference type="PANTHER" id="PTHR42923">
    <property type="entry name" value="PROTOPORPHYRINOGEN OXIDASE"/>
    <property type="match status" value="1"/>
</dbReference>
<protein>
    <recommendedName>
        <fullName evidence="6">Coproporphyrinogen III oxidase</fullName>
        <ecNumber evidence="6">1.3.3.15</ecNumber>
    </recommendedName>
</protein>
<evidence type="ECO:0000256" key="6">
    <source>
        <dbReference type="RuleBase" id="RU364052"/>
    </source>
</evidence>
<dbReference type="Gene3D" id="1.10.3110.10">
    <property type="entry name" value="protoporphyrinogen ix oxidase, domain 3"/>
    <property type="match status" value="1"/>
</dbReference>
<sequence>MPQQPVLIVGAGISGLSIAYELQKLQVPYVIMEASDRSGGVLKSLHIDGFELDAGPNSIAASPEMLHYLEELGLGDKILVASAASKNRFLVRNKQLHAVSPHPFKIIGSKYLSGASKWKLFTERFRKSAPVKEEESVSEFIGRRFNTEIAEYVFDPVLSGIYAGNPDKLSIAEVLPMLPKWERTYGSITKGLMKEKGALGGRKIVSLSGGNAMLTSALAARLVVPVRLNCAVSSITSAEGKYHITFIENGQQAQMEASQVILTTPSYTTAAMLQGLDASLAARLLQLEYPEMGVLHVGYNAAAVAHPVDGFGFLVPNAERLHFLGAICNAAIFPTKAPQGKLLLTVFTGGARLQHLLRDTSHAVLQQNILAELSTILGISEAPVMQHFEVWKHAIPQLNVGHAGLRELVKQFEAAHAGIHIAGNYLHGVAVPALVQYAATLATTIAKN</sequence>
<dbReference type="SUPFAM" id="SSF51905">
    <property type="entry name" value="FAD/NAD(P)-binding domain"/>
    <property type="match status" value="1"/>
</dbReference>